<evidence type="ECO:0000256" key="10">
    <source>
        <dbReference type="SAM" id="SignalP"/>
    </source>
</evidence>
<dbReference type="GO" id="GO:0042597">
    <property type="term" value="C:periplasmic space"/>
    <property type="evidence" value="ECO:0007669"/>
    <property type="project" value="UniProtKB-SubCell"/>
</dbReference>
<evidence type="ECO:0000256" key="3">
    <source>
        <dbReference type="ARBA" id="ARBA00022723"/>
    </source>
</evidence>
<organism evidence="12 13">
    <name type="scientific">Marinobacter salarius</name>
    <dbReference type="NCBI Taxonomy" id="1420917"/>
    <lineage>
        <taxon>Bacteria</taxon>
        <taxon>Pseudomonadati</taxon>
        <taxon>Pseudomonadota</taxon>
        <taxon>Gammaproteobacteria</taxon>
        <taxon>Pseudomonadales</taxon>
        <taxon>Marinobacteraceae</taxon>
        <taxon>Marinobacter</taxon>
    </lineage>
</organism>
<evidence type="ECO:0000256" key="4">
    <source>
        <dbReference type="ARBA" id="ARBA00022729"/>
    </source>
</evidence>
<evidence type="ECO:0000259" key="11">
    <source>
        <dbReference type="PROSITE" id="PS51007"/>
    </source>
</evidence>
<dbReference type="SUPFAM" id="SSF46626">
    <property type="entry name" value="Cytochrome c"/>
    <property type="match status" value="2"/>
</dbReference>
<keyword evidence="5" id="KW-0574">Periplasm</keyword>
<dbReference type="InterPro" id="IPR051395">
    <property type="entry name" value="Cytochrome_c_Peroxidase/MauG"/>
</dbReference>
<evidence type="ECO:0000256" key="7">
    <source>
        <dbReference type="ARBA" id="ARBA00023004"/>
    </source>
</evidence>
<dbReference type="KEGG" id="msr:AU15_15295"/>
<comment type="cofactor">
    <cofactor evidence="8">
        <name>heme</name>
        <dbReference type="ChEBI" id="CHEBI:30413"/>
    </cofactor>
    <text evidence="8">Binds 2 heme groups.</text>
</comment>
<evidence type="ECO:0000256" key="6">
    <source>
        <dbReference type="ARBA" id="ARBA00023002"/>
    </source>
</evidence>
<feature type="binding site" description="covalent" evidence="8">
    <location>
        <position position="86"/>
    </location>
    <ligand>
        <name>heme c</name>
        <dbReference type="ChEBI" id="CHEBI:61717"/>
        <label>1</label>
    </ligand>
</feature>
<keyword evidence="7 9" id="KW-0408">Iron</keyword>
<dbReference type="PANTHER" id="PTHR30600">
    <property type="entry name" value="CYTOCHROME C PEROXIDASE-RELATED"/>
    <property type="match status" value="1"/>
</dbReference>
<feature type="domain" description="Cytochrome c" evidence="11">
    <location>
        <begin position="254"/>
        <end position="411"/>
    </location>
</feature>
<dbReference type="InterPro" id="IPR004852">
    <property type="entry name" value="Di-haem_cyt_c_peroxidsae"/>
</dbReference>
<dbReference type="InterPro" id="IPR026259">
    <property type="entry name" value="MauG/Cytc_peroxidase"/>
</dbReference>
<keyword evidence="3 9" id="KW-0479">Metal-binding</keyword>
<dbReference type="InterPro" id="IPR036909">
    <property type="entry name" value="Cyt_c-like_dom_sf"/>
</dbReference>
<dbReference type="GO" id="GO:0009055">
    <property type="term" value="F:electron transfer activity"/>
    <property type="evidence" value="ECO:0007669"/>
    <property type="project" value="InterPro"/>
</dbReference>
<name>W5YSL1_9GAMM</name>
<comment type="subcellular location">
    <subcellularLocation>
        <location evidence="1">Periplasm</location>
    </subcellularLocation>
</comment>
<proteinExistence type="predicted"/>
<feature type="binding site" description="axial binding residue" evidence="9">
    <location>
        <position position="87"/>
    </location>
    <ligand>
        <name>heme c</name>
        <dbReference type="ChEBI" id="CHEBI:61717"/>
        <label>1</label>
    </ligand>
    <ligandPart>
        <name>Fe</name>
        <dbReference type="ChEBI" id="CHEBI:18248"/>
    </ligandPart>
</feature>
<dbReference type="GO" id="GO:0020037">
    <property type="term" value="F:heme binding"/>
    <property type="evidence" value="ECO:0007669"/>
    <property type="project" value="InterPro"/>
</dbReference>
<feature type="binding site" description="covalent" evidence="8">
    <location>
        <position position="83"/>
    </location>
    <ligand>
        <name>heme c</name>
        <dbReference type="ChEBI" id="CHEBI:61717"/>
        <label>1</label>
    </ligand>
</feature>
<evidence type="ECO:0000313" key="12">
    <source>
        <dbReference type="EMBL" id="AHI32136.1"/>
    </source>
</evidence>
<evidence type="ECO:0000256" key="8">
    <source>
        <dbReference type="PIRSR" id="PIRSR000294-1"/>
    </source>
</evidence>
<dbReference type="GO" id="GO:0046872">
    <property type="term" value="F:metal ion binding"/>
    <property type="evidence" value="ECO:0007669"/>
    <property type="project" value="UniProtKB-KW"/>
</dbReference>
<dbReference type="AlphaFoldDB" id="W5YSL1"/>
<gene>
    <name evidence="12" type="ORF">AU15_15295</name>
</gene>
<evidence type="ECO:0000256" key="1">
    <source>
        <dbReference type="ARBA" id="ARBA00004418"/>
    </source>
</evidence>
<protein>
    <submittedName>
        <fullName evidence="12">Cytochrome C peroxidase</fullName>
    </submittedName>
</protein>
<feature type="binding site" description="axial binding residue" evidence="9">
    <location>
        <position position="275"/>
    </location>
    <ligand>
        <name>heme c</name>
        <dbReference type="ChEBI" id="CHEBI:61717"/>
        <label>2</label>
    </ligand>
    <ligandPart>
        <name>Fe</name>
        <dbReference type="ChEBI" id="CHEBI:18248"/>
    </ligandPart>
</feature>
<feature type="binding site" description="covalent" evidence="8">
    <location>
        <position position="271"/>
    </location>
    <ligand>
        <name>heme c</name>
        <dbReference type="ChEBI" id="CHEBI:61717"/>
        <label>2</label>
    </ligand>
</feature>
<sequence>MLFQRFTMCLFLLVSLSVSLPSLANNEQFDERDIRILQSLSLSALPPLPDTPSNNVADHKLAVEFGRQVFYDSRFGKDGQLSCASCHQPELAFTDGKQRGKGVGEAARNTPTLIGAAYQRWFYWDGRRDSLWSQALIPFEAPDEMGSSRLSVLRVINNDKRYRSYYEALFGGLPKLDFSKLPDEASPYGASDIQNNWYRLSRPTQTTINRAFSNIGKVLEAFQRTLLPEPSKFDHFVDALTAGQQDRALSMVSESQILGAKLFIDQEKTQCLQCHNGPMLTNGGFHNIGSGVFSGPNMDYGRVFGLQSVLMDEFNCLGKYSDAAPSECTDLKYLSRDKHQGLQGAFKVPTLRFLDKTGPYFHDGRFDQLKDVMDYYRSPPEKGLNGQHELRTLDITLEERDALVDFLGLLSVPAEH</sequence>
<feature type="binding site" description="covalent" evidence="8">
    <location>
        <position position="274"/>
    </location>
    <ligand>
        <name>heme c</name>
        <dbReference type="ChEBI" id="CHEBI:61717"/>
        <label>2</label>
    </ligand>
</feature>
<keyword evidence="4 10" id="KW-0732">Signal</keyword>
<dbReference type="RefSeq" id="WP_041334800.1">
    <property type="nucleotide sequence ID" value="NZ_DCAM01000005.1"/>
</dbReference>
<comment type="PTM">
    <text evidence="8">Binds 2 heme groups per subunit.</text>
</comment>
<dbReference type="InterPro" id="IPR009056">
    <property type="entry name" value="Cyt_c-like_dom"/>
</dbReference>
<keyword evidence="6" id="KW-0560">Oxidoreductase</keyword>
<dbReference type="EMBL" id="CP007152">
    <property type="protein sequence ID" value="AHI32136.1"/>
    <property type="molecule type" value="Genomic_DNA"/>
</dbReference>
<dbReference type="GO" id="GO:0004130">
    <property type="term" value="F:cytochrome-c peroxidase activity"/>
    <property type="evidence" value="ECO:0007669"/>
    <property type="project" value="TreeGrafter"/>
</dbReference>
<dbReference type="PROSITE" id="PS51007">
    <property type="entry name" value="CYTC"/>
    <property type="match status" value="1"/>
</dbReference>
<evidence type="ECO:0000256" key="2">
    <source>
        <dbReference type="ARBA" id="ARBA00022617"/>
    </source>
</evidence>
<dbReference type="Proteomes" id="UP000035081">
    <property type="component" value="Chromosome"/>
</dbReference>
<dbReference type="Gene3D" id="1.10.760.10">
    <property type="entry name" value="Cytochrome c-like domain"/>
    <property type="match status" value="2"/>
</dbReference>
<feature type="chain" id="PRO_5004876517" evidence="10">
    <location>
        <begin position="25"/>
        <end position="416"/>
    </location>
</feature>
<evidence type="ECO:0000313" key="13">
    <source>
        <dbReference type="Proteomes" id="UP000035081"/>
    </source>
</evidence>
<dbReference type="HOGENOM" id="CLU_034652_3_2_6"/>
<keyword evidence="12" id="KW-0575">Peroxidase</keyword>
<dbReference type="PANTHER" id="PTHR30600:SF10">
    <property type="entry name" value="BLL6722 PROTEIN"/>
    <property type="match status" value="1"/>
</dbReference>
<accession>W5YSL1</accession>
<dbReference type="Pfam" id="PF03150">
    <property type="entry name" value="CCP_MauG"/>
    <property type="match status" value="1"/>
</dbReference>
<keyword evidence="2 8" id="KW-0349">Heme</keyword>
<dbReference type="PIRSF" id="PIRSF000294">
    <property type="entry name" value="Cytochrome-c_peroxidase"/>
    <property type="match status" value="1"/>
</dbReference>
<evidence type="ECO:0000256" key="5">
    <source>
        <dbReference type="ARBA" id="ARBA00022764"/>
    </source>
</evidence>
<evidence type="ECO:0000256" key="9">
    <source>
        <dbReference type="PIRSR" id="PIRSR000294-2"/>
    </source>
</evidence>
<feature type="signal peptide" evidence="10">
    <location>
        <begin position="1"/>
        <end position="24"/>
    </location>
</feature>
<reference evidence="12 13" key="1">
    <citation type="journal article" date="2014" name="Genome Announc.">
        <title>Draft Genome Sequences of Marinobacter similis A3d10T and Marinobacter salarius R9SW1T.</title>
        <authorList>
            <person name="Ivanova E.P."/>
            <person name="Ng H.J."/>
            <person name="Webb H.K."/>
            <person name="Feng G."/>
            <person name="Oshima K."/>
            <person name="Hattori M."/>
            <person name="Ohkuma M."/>
            <person name="Sergeev A.F."/>
            <person name="Mikhailov V.V."/>
            <person name="Crawford R.J."/>
            <person name="Sawabe T."/>
        </authorList>
    </citation>
    <scope>NUCLEOTIDE SEQUENCE [LARGE SCALE GENOMIC DNA]</scope>
    <source>
        <strain evidence="13">A3d10 and R9SW1</strain>
    </source>
</reference>